<proteinExistence type="predicted"/>
<sequence length="343" mass="38190">MEQVLAELALSWNGVQEPLHRTVSDVQAVDVKMQSLMEKLQIASNEINDKKHQLEQEREALQDMARETERLRAELDEEKTKMLKVGVGNNDLIGLNFGGERTVTVKRSLLLQFEGSTLATMFSGRYDHQLDHDKEGNVFLDYSPSVMVPLIDFLRLYRDAPKDVQLPSPPDVEAWVAMLDFFGLKDIFEPTTTFSGIRTNVPISSLHGWTQFFCKPYSHPTTLADFVPPVQGNALLMGARKAGSDVLAVAAMGHSDVITSSRQYASTREHNGAYWYCFDSKSVGFAPNTTIIFSPADAHDRSCGLRLSWHLNGNGGYRVGNAFPVSSTEWEKVIFVASVSLGD</sequence>
<dbReference type="SUPFAM" id="SSF54695">
    <property type="entry name" value="POZ domain"/>
    <property type="match status" value="1"/>
</dbReference>
<feature type="coiled-coil region" evidence="1">
    <location>
        <begin position="26"/>
        <end position="81"/>
    </location>
</feature>
<organism evidence="2">
    <name type="scientific">Noctiluca scintillans</name>
    <name type="common">Sea sparkle</name>
    <name type="synonym">Red tide dinoflagellate</name>
    <dbReference type="NCBI Taxonomy" id="2966"/>
    <lineage>
        <taxon>Eukaryota</taxon>
        <taxon>Sar</taxon>
        <taxon>Alveolata</taxon>
        <taxon>Dinophyceae</taxon>
        <taxon>Noctilucales</taxon>
        <taxon>Noctilucaceae</taxon>
        <taxon>Noctiluca</taxon>
    </lineage>
</organism>
<dbReference type="EMBL" id="HBFQ01011532">
    <property type="protein sequence ID" value="CAD8833753.1"/>
    <property type="molecule type" value="Transcribed_RNA"/>
</dbReference>
<evidence type="ECO:0000256" key="1">
    <source>
        <dbReference type="SAM" id="Coils"/>
    </source>
</evidence>
<reference evidence="2" key="1">
    <citation type="submission" date="2021-01" db="EMBL/GenBank/DDBJ databases">
        <authorList>
            <person name="Corre E."/>
            <person name="Pelletier E."/>
            <person name="Niang G."/>
            <person name="Scheremetjew M."/>
            <person name="Finn R."/>
            <person name="Kale V."/>
            <person name="Holt S."/>
            <person name="Cochrane G."/>
            <person name="Meng A."/>
            <person name="Brown T."/>
            <person name="Cohen L."/>
        </authorList>
    </citation>
    <scope>NUCLEOTIDE SEQUENCE</scope>
</reference>
<evidence type="ECO:0008006" key="3">
    <source>
        <dbReference type="Google" id="ProtNLM"/>
    </source>
</evidence>
<evidence type="ECO:0000313" key="2">
    <source>
        <dbReference type="EMBL" id="CAD8833753.1"/>
    </source>
</evidence>
<keyword evidence="1" id="KW-0175">Coiled coil</keyword>
<dbReference type="AlphaFoldDB" id="A0A7S1EZ89"/>
<gene>
    <name evidence="2" type="ORF">NSCI0253_LOCUS8101</name>
</gene>
<dbReference type="InterPro" id="IPR011333">
    <property type="entry name" value="SKP1/BTB/POZ_sf"/>
</dbReference>
<protein>
    <recommendedName>
        <fullName evidence="3">Potassium channel tetramerisation-type BTB domain-containing protein</fullName>
    </recommendedName>
</protein>
<dbReference type="Gene3D" id="3.30.710.10">
    <property type="entry name" value="Potassium Channel Kv1.1, Chain A"/>
    <property type="match status" value="1"/>
</dbReference>
<name>A0A7S1EZ89_NOCSC</name>
<accession>A0A7S1EZ89</accession>